<evidence type="ECO:0000256" key="9">
    <source>
        <dbReference type="ARBA" id="ARBA00023136"/>
    </source>
</evidence>
<evidence type="ECO:0000256" key="7">
    <source>
        <dbReference type="ARBA" id="ARBA00023065"/>
    </source>
</evidence>
<sequence length="845" mass="90817">MTMNRAILLLASASVLAMATPAHAQTPPPTSASGDAAPVPQSLPAANSPQGGAPNSTHIDTSAEGLEDIVVTAQRVSESAQRAPIAISVIKPEDLVQQAVTRPEDLSRVVPALVAASTGGSYTTFVVRGVGNTTVNAYSDPAVAFNYDGVYIGRPSSTSGSFYDLQRVEVLKGPQGTLYGRNATGGAINVIPNRPQLDTLSADGTVSYGNYNTVNAQAAVNLPISTSGAFRLAGNYASHDPFYNDGTNDQHEYGARAQVYAELTPTLNTRISADYAHQGGAKLFATYVGTATPIFGRTGFSGYSYSPTNYAPGEGIFSPKSQAYLASHYIAQAGRAGEVVQGQPYNNNDFWGILSETNWQVGPGTLTVVPAYRESRLDNLITPGMNGAGTHEKDRQFSGEVRYAGKTGPLDFVVGGYYFGEHIRSNTYFSQFVLVPYQNFTTTTDSYAGFGKLTWHATSKLSLTAAGRYTQDKKRFDGTSDTYILFCGNPASFPPNQCPTVPFIPLVPDAASLRAFYAARGVPVTNVPLFALPPAFGGSQTAPFVLNAKTAINSGLTNSKFTYRLGAEYAFSNTSMAYVSYETGYHAGGFAFAQGLESYKPETIAAWTIGSKNRFFNNTVQFNIEGFYWKYRNQQFSTFGYDLGNPPTTVFLTRNVGKSTIYGVDADAQFLVTRNTLLSGSVQYVHTNYDSFQYDVPNQGAPPPTTCGAQAGNSVINGVTEAVYHIDCSGQPAVNTPEWSFNVNGQQTIPLGDYKIVLQAGTRYRGRAQEDPSYSSYIYAKAGTTSNASITFGPTDERWFVTGFVNNLEDFRRVFGVSQVAASGIYIGSYEAPRTYGVRVGARFR</sequence>
<keyword evidence="8 12" id="KW-0798">TonB box</keyword>
<evidence type="ECO:0000256" key="13">
    <source>
        <dbReference type="SAM" id="MobiDB-lite"/>
    </source>
</evidence>
<evidence type="ECO:0000256" key="3">
    <source>
        <dbReference type="ARBA" id="ARBA00022452"/>
    </source>
</evidence>
<feature type="domain" description="TonB-dependent receptor plug" evidence="16">
    <location>
        <begin position="80"/>
        <end position="187"/>
    </location>
</feature>
<dbReference type="InterPro" id="IPR012910">
    <property type="entry name" value="Plug_dom"/>
</dbReference>
<evidence type="ECO:0000256" key="6">
    <source>
        <dbReference type="ARBA" id="ARBA00023004"/>
    </source>
</evidence>
<evidence type="ECO:0000313" key="18">
    <source>
        <dbReference type="Proteomes" id="UP000094256"/>
    </source>
</evidence>
<keyword evidence="2 11" id="KW-0813">Transport</keyword>
<keyword evidence="10 11" id="KW-0998">Cell outer membrane</keyword>
<keyword evidence="9 11" id="KW-0472">Membrane</keyword>
<evidence type="ECO:0000256" key="8">
    <source>
        <dbReference type="ARBA" id="ARBA00023077"/>
    </source>
</evidence>
<keyword evidence="3 11" id="KW-1134">Transmembrane beta strand</keyword>
<evidence type="ECO:0000256" key="4">
    <source>
        <dbReference type="ARBA" id="ARBA00022496"/>
    </source>
</evidence>
<dbReference type="KEGG" id="span:AWL63_14430"/>
<dbReference type="InterPro" id="IPR039426">
    <property type="entry name" value="TonB-dep_rcpt-like"/>
</dbReference>
<dbReference type="Proteomes" id="UP000094256">
    <property type="component" value="Chromosome"/>
</dbReference>
<name>A0A1B3ZC30_9SPHN</name>
<dbReference type="SUPFAM" id="SSF56935">
    <property type="entry name" value="Porins"/>
    <property type="match status" value="1"/>
</dbReference>
<dbReference type="PANTHER" id="PTHR32552">
    <property type="entry name" value="FERRICHROME IRON RECEPTOR-RELATED"/>
    <property type="match status" value="1"/>
</dbReference>
<evidence type="ECO:0000256" key="14">
    <source>
        <dbReference type="SAM" id="SignalP"/>
    </source>
</evidence>
<accession>A0A1B3ZC30</accession>
<dbReference type="EMBL" id="CP014168">
    <property type="protein sequence ID" value="AOH84972.1"/>
    <property type="molecule type" value="Genomic_DNA"/>
</dbReference>
<protein>
    <submittedName>
        <fullName evidence="17">TonB-dependent receptor</fullName>
    </submittedName>
</protein>
<keyword evidence="4" id="KW-0410">Iron transport</keyword>
<evidence type="ECO:0000259" key="16">
    <source>
        <dbReference type="Pfam" id="PF07715"/>
    </source>
</evidence>
<feature type="domain" description="TonB-dependent receptor-like beta-barrel" evidence="15">
    <location>
        <begin position="299"/>
        <end position="808"/>
    </location>
</feature>
<dbReference type="InterPro" id="IPR036942">
    <property type="entry name" value="Beta-barrel_TonB_sf"/>
</dbReference>
<keyword evidence="17" id="KW-0675">Receptor</keyword>
<keyword evidence="18" id="KW-1185">Reference proteome</keyword>
<dbReference type="STRING" id="1560345.AWL63_14430"/>
<evidence type="ECO:0000256" key="10">
    <source>
        <dbReference type="ARBA" id="ARBA00023237"/>
    </source>
</evidence>
<keyword evidence="5 11" id="KW-0812">Transmembrane</keyword>
<dbReference type="Pfam" id="PF00593">
    <property type="entry name" value="TonB_dep_Rec_b-barrel"/>
    <property type="match status" value="1"/>
</dbReference>
<evidence type="ECO:0000256" key="1">
    <source>
        <dbReference type="ARBA" id="ARBA00004571"/>
    </source>
</evidence>
<evidence type="ECO:0000256" key="5">
    <source>
        <dbReference type="ARBA" id="ARBA00022692"/>
    </source>
</evidence>
<dbReference type="InterPro" id="IPR000531">
    <property type="entry name" value="Beta-barrel_TonB"/>
</dbReference>
<dbReference type="PROSITE" id="PS52016">
    <property type="entry name" value="TONB_DEPENDENT_REC_3"/>
    <property type="match status" value="1"/>
</dbReference>
<dbReference type="GO" id="GO:0009279">
    <property type="term" value="C:cell outer membrane"/>
    <property type="evidence" value="ECO:0007669"/>
    <property type="project" value="UniProtKB-SubCell"/>
</dbReference>
<comment type="subcellular location">
    <subcellularLocation>
        <location evidence="1 11">Cell outer membrane</location>
        <topology evidence="1 11">Multi-pass membrane protein</topology>
    </subcellularLocation>
</comment>
<evidence type="ECO:0000256" key="11">
    <source>
        <dbReference type="PROSITE-ProRule" id="PRU01360"/>
    </source>
</evidence>
<evidence type="ECO:0000313" key="17">
    <source>
        <dbReference type="EMBL" id="AOH84972.1"/>
    </source>
</evidence>
<dbReference type="GO" id="GO:0006826">
    <property type="term" value="P:iron ion transport"/>
    <property type="evidence" value="ECO:0007669"/>
    <property type="project" value="UniProtKB-KW"/>
</dbReference>
<keyword evidence="6" id="KW-0408">Iron</keyword>
<proteinExistence type="inferred from homology"/>
<evidence type="ECO:0000256" key="12">
    <source>
        <dbReference type="RuleBase" id="RU003357"/>
    </source>
</evidence>
<comment type="similarity">
    <text evidence="11 12">Belongs to the TonB-dependent receptor family.</text>
</comment>
<organism evidence="17 18">
    <name type="scientific">Sphingomonas panacis</name>
    <dbReference type="NCBI Taxonomy" id="1560345"/>
    <lineage>
        <taxon>Bacteria</taxon>
        <taxon>Pseudomonadati</taxon>
        <taxon>Pseudomonadota</taxon>
        <taxon>Alphaproteobacteria</taxon>
        <taxon>Sphingomonadales</taxon>
        <taxon>Sphingomonadaceae</taxon>
        <taxon>Sphingomonas</taxon>
    </lineage>
</organism>
<feature type="signal peptide" evidence="14">
    <location>
        <begin position="1"/>
        <end position="24"/>
    </location>
</feature>
<keyword evidence="7" id="KW-0406">Ion transport</keyword>
<gene>
    <name evidence="17" type="ORF">AWL63_14430</name>
</gene>
<feature type="chain" id="PRO_5008556313" evidence="14">
    <location>
        <begin position="25"/>
        <end position="845"/>
    </location>
</feature>
<dbReference type="PANTHER" id="PTHR32552:SF81">
    <property type="entry name" value="TONB-DEPENDENT OUTER MEMBRANE RECEPTOR"/>
    <property type="match status" value="1"/>
</dbReference>
<feature type="region of interest" description="Disordered" evidence="13">
    <location>
        <begin position="21"/>
        <end position="60"/>
    </location>
</feature>
<dbReference type="OrthoDB" id="7614057at2"/>
<dbReference type="Pfam" id="PF07715">
    <property type="entry name" value="Plug"/>
    <property type="match status" value="1"/>
</dbReference>
<keyword evidence="14" id="KW-0732">Signal</keyword>
<evidence type="ECO:0000256" key="2">
    <source>
        <dbReference type="ARBA" id="ARBA00022448"/>
    </source>
</evidence>
<dbReference type="Gene3D" id="2.40.170.20">
    <property type="entry name" value="TonB-dependent receptor, beta-barrel domain"/>
    <property type="match status" value="2"/>
</dbReference>
<dbReference type="AlphaFoldDB" id="A0A1B3ZC30"/>
<feature type="compositionally biased region" description="Polar residues" evidence="13">
    <location>
        <begin position="44"/>
        <end position="60"/>
    </location>
</feature>
<evidence type="ECO:0000259" key="15">
    <source>
        <dbReference type="Pfam" id="PF00593"/>
    </source>
</evidence>
<reference evidence="17 18" key="1">
    <citation type="submission" date="2016-01" db="EMBL/GenBank/DDBJ databases">
        <title>Complete genome and mega plasmid sequence of Sphingomonas panacis DCY99 elicits systemic resistance in rice to Xanthomonas oryzae.</title>
        <authorList>
            <person name="Kim Y.J."/>
            <person name="Yang D.C."/>
            <person name="Sing P."/>
        </authorList>
    </citation>
    <scope>NUCLEOTIDE SEQUENCE [LARGE SCALE GENOMIC DNA]</scope>
    <source>
        <strain evidence="17 18">DCY99</strain>
    </source>
</reference>